<keyword evidence="2" id="KW-0734">Signal transduction inhibitor</keyword>
<dbReference type="SUPFAM" id="SSF158235">
    <property type="entry name" value="SOCS box-like"/>
    <property type="match status" value="1"/>
</dbReference>
<dbReference type="PANTHER" id="PTHR10155:SF5">
    <property type="entry name" value="SUPPRESSOR OF CYTOKINE SIGNALING 7"/>
    <property type="match status" value="1"/>
</dbReference>
<dbReference type="CDD" id="cd10388">
    <property type="entry name" value="SH2_SOCS7"/>
    <property type="match status" value="1"/>
</dbReference>
<keyword evidence="3" id="KW-0833">Ubl conjugation pathway</keyword>
<evidence type="ECO:0000256" key="6">
    <source>
        <dbReference type="SAM" id="MobiDB-lite"/>
    </source>
</evidence>
<protein>
    <submittedName>
        <fullName evidence="9">Suppressor of cytokine signaling 7</fullName>
    </submittedName>
</protein>
<feature type="compositionally biased region" description="Polar residues" evidence="6">
    <location>
        <begin position="473"/>
        <end position="517"/>
    </location>
</feature>
<evidence type="ECO:0000256" key="5">
    <source>
        <dbReference type="PROSITE-ProRule" id="PRU00191"/>
    </source>
</evidence>
<keyword evidence="4 5" id="KW-0727">SH2 domain</keyword>
<feature type="region of interest" description="Disordered" evidence="6">
    <location>
        <begin position="321"/>
        <end position="406"/>
    </location>
</feature>
<feature type="region of interest" description="Disordered" evidence="6">
    <location>
        <begin position="613"/>
        <end position="690"/>
    </location>
</feature>
<dbReference type="OrthoDB" id="6426624at2759"/>
<feature type="compositionally biased region" description="Pro residues" evidence="6">
    <location>
        <begin position="450"/>
        <end position="463"/>
    </location>
</feature>
<feature type="domain" description="SOCS box" evidence="8">
    <location>
        <begin position="808"/>
        <end position="858"/>
    </location>
</feature>
<dbReference type="InterPro" id="IPR000980">
    <property type="entry name" value="SH2"/>
</dbReference>
<feature type="compositionally biased region" description="Low complexity" evidence="6">
    <location>
        <begin position="645"/>
        <end position="657"/>
    </location>
</feature>
<feature type="region of interest" description="Disordered" evidence="6">
    <location>
        <begin position="250"/>
        <end position="278"/>
    </location>
</feature>
<feature type="compositionally biased region" description="Polar residues" evidence="6">
    <location>
        <begin position="617"/>
        <end position="634"/>
    </location>
</feature>
<evidence type="ECO:0000313" key="10">
    <source>
        <dbReference type="Proteomes" id="UP000094527"/>
    </source>
</evidence>
<comment type="caution">
    <text evidence="9">The sequence shown here is derived from an EMBL/GenBank/DDBJ whole genome shotgun (WGS) entry which is preliminary data.</text>
</comment>
<feature type="compositionally biased region" description="Polar residues" evidence="6">
    <location>
        <begin position="575"/>
        <end position="587"/>
    </location>
</feature>
<dbReference type="InterPro" id="IPR036036">
    <property type="entry name" value="SOCS_box-like_dom_sf"/>
</dbReference>
<evidence type="ECO:0000256" key="4">
    <source>
        <dbReference type="ARBA" id="ARBA00022999"/>
    </source>
</evidence>
<sequence length="877" mass="96224">MRRGDGDEFVTISPPPEFQDPVTLPPPPVFRDGAQLDNLDSVSSSNNHPSVAQASSDTPTEKICVTDFASKVSSDILNKAMVIAKDSPETPTAENSDISVICQSHDTSNPCTCSTAPRTATSWEYVSKSSSLSDLTQFGAAFVTSRHHEITPSLLSSSQTNTHTGRSLLPHGVVPLPPPHRSAPNGYRLSQKDLVQQQPSVDGSRRTPTSSRCTSTKDDSNPVMRSASFNLEYAGPRRTNLSRVRSHVSSSSHAFTPSQLRHSSHVGIKSHQNNQQHQSIIGASENSEDGSGDVYNVPVPFQSDIYSLPVDSLISGNASKNASGKNGISQQHNSNQRLKLDTESSIKAPPPKKNNLNRRKSQDYSDQGIIIQSSQLKNPQIQQQPQPEERNTCRPPQRWSSLAVQPTSASVITKEEIASALSSASSSAFASVTSSKKPHIISNVVESSLQPPPPYTQPPPPITSKPFHKNGTTKENGSVSTESSQNNGNSNAGIAPPQSLNNTSDHVNNCKNGSLLNVSKKPRSRSVDPASGADYSNGSERQRSLKRPVGSTLSNAENVLNINFDHPLPPEPVLSGSNSDAHTNHPQHGSFKESPDRRNPLGLSFLNLFRRNKNGHGQKQTTHNQVKTDSNNGGASEEVSFPTSNNNLDNTGTINNNNKEDTSYYFRELPPPPPGHSDSSSEEQATPSPVECRDFAASIERVKDCGWYWGPLSSEAAEDLLRNEPDGSFIVRDSSDARYIFSLTFKLHGLVRHVRIEHDQGNFSFGPLTRFKAATIVDFVEKAVAHSRSGRYLFFLHRRPVLGPMQVQLLHPYSRFMHPRSLKHMCRFVILKYVRRDLIHTLPLPKPLQDYLNTPHYYFEPPDSNTKNNSSQNNLTK</sequence>
<dbReference type="GO" id="GO:0035556">
    <property type="term" value="P:intracellular signal transduction"/>
    <property type="evidence" value="ECO:0007669"/>
    <property type="project" value="InterPro"/>
</dbReference>
<dbReference type="GO" id="GO:0046854">
    <property type="term" value="P:phosphatidylinositol phosphate biosynthetic process"/>
    <property type="evidence" value="ECO:0007669"/>
    <property type="project" value="TreeGrafter"/>
</dbReference>
<feature type="region of interest" description="Disordered" evidence="6">
    <location>
        <begin position="1"/>
        <end position="59"/>
    </location>
</feature>
<feature type="compositionally biased region" description="Polar residues" evidence="6">
    <location>
        <begin position="153"/>
        <end position="165"/>
    </location>
</feature>
<dbReference type="SUPFAM" id="SSF55550">
    <property type="entry name" value="SH2 domain"/>
    <property type="match status" value="1"/>
</dbReference>
<feature type="region of interest" description="Disordered" evidence="6">
    <location>
        <begin position="446"/>
        <end position="601"/>
    </location>
</feature>
<evidence type="ECO:0000259" key="8">
    <source>
        <dbReference type="PROSITE" id="PS50225"/>
    </source>
</evidence>
<dbReference type="AlphaFoldDB" id="A0A1D2MZ84"/>
<proteinExistence type="predicted"/>
<dbReference type="CDD" id="cd03741">
    <property type="entry name" value="SOCS_SOCS7"/>
    <property type="match status" value="1"/>
</dbReference>
<feature type="compositionally biased region" description="Pro residues" evidence="6">
    <location>
        <begin position="13"/>
        <end position="29"/>
    </location>
</feature>
<dbReference type="PANTHER" id="PTHR10155">
    <property type="entry name" value="PHOSPHATIDYLINOSITOL 3-KINASE REGULATORY SUBUNIT"/>
    <property type="match status" value="1"/>
</dbReference>
<evidence type="ECO:0000256" key="3">
    <source>
        <dbReference type="ARBA" id="ARBA00022786"/>
    </source>
</evidence>
<evidence type="ECO:0000313" key="9">
    <source>
        <dbReference type="EMBL" id="ODM98322.1"/>
    </source>
</evidence>
<gene>
    <name evidence="9" type="ORF">Ocin01_08362</name>
</gene>
<dbReference type="InterPro" id="IPR001496">
    <property type="entry name" value="SOCS_box"/>
</dbReference>
<dbReference type="GO" id="GO:0005942">
    <property type="term" value="C:phosphatidylinositol 3-kinase complex"/>
    <property type="evidence" value="ECO:0007669"/>
    <property type="project" value="TreeGrafter"/>
</dbReference>
<dbReference type="STRING" id="48709.A0A1D2MZ84"/>
<accession>A0A1D2MZ84</accession>
<dbReference type="Proteomes" id="UP000094527">
    <property type="component" value="Unassembled WGS sequence"/>
</dbReference>
<dbReference type="PROSITE" id="PS50225">
    <property type="entry name" value="SOCS"/>
    <property type="match status" value="1"/>
</dbReference>
<evidence type="ECO:0000256" key="1">
    <source>
        <dbReference type="ARBA" id="ARBA00022604"/>
    </source>
</evidence>
<dbReference type="Gene3D" id="3.30.505.10">
    <property type="entry name" value="SH2 domain"/>
    <property type="match status" value="1"/>
</dbReference>
<name>A0A1D2MZ84_ORCCI</name>
<dbReference type="EMBL" id="LJIJ01000364">
    <property type="protein sequence ID" value="ODM98322.1"/>
    <property type="molecule type" value="Genomic_DNA"/>
</dbReference>
<dbReference type="SMART" id="SM00252">
    <property type="entry name" value="SH2"/>
    <property type="match status" value="1"/>
</dbReference>
<dbReference type="InterPro" id="IPR035866">
    <property type="entry name" value="SOCS7_SH2"/>
</dbReference>
<feature type="domain" description="SH2" evidence="7">
    <location>
        <begin position="707"/>
        <end position="801"/>
    </location>
</feature>
<dbReference type="SMART" id="SM00253">
    <property type="entry name" value="SOCS"/>
    <property type="match status" value="1"/>
</dbReference>
<dbReference type="SMART" id="SM00969">
    <property type="entry name" value="SOCS_box"/>
    <property type="match status" value="1"/>
</dbReference>
<dbReference type="PROSITE" id="PS50001">
    <property type="entry name" value="SH2"/>
    <property type="match status" value="1"/>
</dbReference>
<dbReference type="InterPro" id="IPR037346">
    <property type="entry name" value="SOCS7_SOCS"/>
</dbReference>
<dbReference type="Pfam" id="PF07525">
    <property type="entry name" value="SOCS_box"/>
    <property type="match status" value="1"/>
</dbReference>
<feature type="region of interest" description="Disordered" evidence="6">
    <location>
        <begin position="153"/>
        <end position="223"/>
    </location>
</feature>
<keyword evidence="10" id="KW-1185">Reference proteome</keyword>
<keyword evidence="1" id="KW-0341">Growth regulation</keyword>
<organism evidence="9 10">
    <name type="scientific">Orchesella cincta</name>
    <name type="common">Springtail</name>
    <name type="synonym">Podura cincta</name>
    <dbReference type="NCBI Taxonomy" id="48709"/>
    <lineage>
        <taxon>Eukaryota</taxon>
        <taxon>Metazoa</taxon>
        <taxon>Ecdysozoa</taxon>
        <taxon>Arthropoda</taxon>
        <taxon>Hexapoda</taxon>
        <taxon>Collembola</taxon>
        <taxon>Entomobryomorpha</taxon>
        <taxon>Entomobryoidea</taxon>
        <taxon>Orchesellidae</taxon>
        <taxon>Orchesellinae</taxon>
        <taxon>Orchesella</taxon>
    </lineage>
</organism>
<dbReference type="InterPro" id="IPR036860">
    <property type="entry name" value="SH2_dom_sf"/>
</dbReference>
<feature type="compositionally biased region" description="Polar residues" evidence="6">
    <location>
        <begin position="48"/>
        <end position="58"/>
    </location>
</feature>
<feature type="compositionally biased region" description="Low complexity" evidence="6">
    <location>
        <begin position="36"/>
        <end position="47"/>
    </location>
</feature>
<evidence type="ECO:0000256" key="2">
    <source>
        <dbReference type="ARBA" id="ARBA00022700"/>
    </source>
</evidence>
<feature type="compositionally biased region" description="Basic and acidic residues" evidence="6">
    <location>
        <begin position="590"/>
        <end position="599"/>
    </location>
</feature>
<feature type="compositionally biased region" description="Polar residues" evidence="6">
    <location>
        <begin position="551"/>
        <end position="561"/>
    </location>
</feature>
<dbReference type="GO" id="GO:0046935">
    <property type="term" value="F:1-phosphatidylinositol-3-kinase regulator activity"/>
    <property type="evidence" value="ECO:0007669"/>
    <property type="project" value="TreeGrafter"/>
</dbReference>
<feature type="compositionally biased region" description="Polar residues" evidence="6">
    <location>
        <begin position="321"/>
        <end position="337"/>
    </location>
</feature>
<reference evidence="9 10" key="1">
    <citation type="journal article" date="2016" name="Genome Biol. Evol.">
        <title>Gene Family Evolution Reflects Adaptation to Soil Environmental Stressors in the Genome of the Collembolan Orchesella cincta.</title>
        <authorList>
            <person name="Faddeeva-Vakhrusheva A."/>
            <person name="Derks M.F."/>
            <person name="Anvar S.Y."/>
            <person name="Agamennone V."/>
            <person name="Suring W."/>
            <person name="Smit S."/>
            <person name="van Straalen N.M."/>
            <person name="Roelofs D."/>
        </authorList>
    </citation>
    <scope>NUCLEOTIDE SEQUENCE [LARGE SCALE GENOMIC DNA]</scope>
    <source>
        <tissue evidence="9">Mixed pool</tissue>
    </source>
</reference>
<evidence type="ECO:0000259" key="7">
    <source>
        <dbReference type="PROSITE" id="PS50001"/>
    </source>
</evidence>
<dbReference type="GO" id="GO:0009968">
    <property type="term" value="P:negative regulation of signal transduction"/>
    <property type="evidence" value="ECO:0007669"/>
    <property type="project" value="UniProtKB-KW"/>
</dbReference>
<dbReference type="Pfam" id="PF00017">
    <property type="entry name" value="SH2"/>
    <property type="match status" value="1"/>
</dbReference>